<name>A0AAD7Z6C5_DIPPU</name>
<reference evidence="1" key="1">
    <citation type="journal article" date="2023" name="IScience">
        <title>Live-bearing cockroach genome reveals convergent evolutionary mechanisms linked to viviparity in insects and beyond.</title>
        <authorList>
            <person name="Fouks B."/>
            <person name="Harrison M.C."/>
            <person name="Mikhailova A.A."/>
            <person name="Marchal E."/>
            <person name="English S."/>
            <person name="Carruthers M."/>
            <person name="Jennings E.C."/>
            <person name="Chiamaka E.L."/>
            <person name="Frigard R.A."/>
            <person name="Pippel M."/>
            <person name="Attardo G.M."/>
            <person name="Benoit J.B."/>
            <person name="Bornberg-Bauer E."/>
            <person name="Tobe S.S."/>
        </authorList>
    </citation>
    <scope>NUCLEOTIDE SEQUENCE</scope>
    <source>
        <strain evidence="1">Stay&amp;Tobe</strain>
    </source>
</reference>
<proteinExistence type="predicted"/>
<evidence type="ECO:0000313" key="1">
    <source>
        <dbReference type="EMBL" id="KAJ9574591.1"/>
    </source>
</evidence>
<sequence>CSFGAYLHLSSLWSTDPDLSKRVKWTRQLQQRVQKSICMRDNHGKTLVMHRECCTDSLHMQKLVCIKSRNKRKKVEVIGEHSSEILFIQSKLDAQRASRGQNIH</sequence>
<gene>
    <name evidence="1" type="ORF">L9F63_008218</name>
</gene>
<dbReference type="Proteomes" id="UP001233999">
    <property type="component" value="Unassembled WGS sequence"/>
</dbReference>
<comment type="caution">
    <text evidence="1">The sequence shown here is derived from an EMBL/GenBank/DDBJ whole genome shotgun (WGS) entry which is preliminary data.</text>
</comment>
<dbReference type="AlphaFoldDB" id="A0AAD7Z6C5"/>
<reference evidence="1" key="2">
    <citation type="submission" date="2023-05" db="EMBL/GenBank/DDBJ databases">
        <authorList>
            <person name="Fouks B."/>
        </authorList>
    </citation>
    <scope>NUCLEOTIDE SEQUENCE</scope>
    <source>
        <strain evidence="1">Stay&amp;Tobe</strain>
        <tissue evidence="1">Testes</tissue>
    </source>
</reference>
<dbReference type="EMBL" id="JASPKZ010010273">
    <property type="protein sequence ID" value="KAJ9574591.1"/>
    <property type="molecule type" value="Genomic_DNA"/>
</dbReference>
<evidence type="ECO:0000313" key="2">
    <source>
        <dbReference type="Proteomes" id="UP001233999"/>
    </source>
</evidence>
<accession>A0AAD7Z6C5</accession>
<organism evidence="1 2">
    <name type="scientific">Diploptera punctata</name>
    <name type="common">Pacific beetle cockroach</name>
    <dbReference type="NCBI Taxonomy" id="6984"/>
    <lineage>
        <taxon>Eukaryota</taxon>
        <taxon>Metazoa</taxon>
        <taxon>Ecdysozoa</taxon>
        <taxon>Arthropoda</taxon>
        <taxon>Hexapoda</taxon>
        <taxon>Insecta</taxon>
        <taxon>Pterygota</taxon>
        <taxon>Neoptera</taxon>
        <taxon>Polyneoptera</taxon>
        <taxon>Dictyoptera</taxon>
        <taxon>Blattodea</taxon>
        <taxon>Blaberoidea</taxon>
        <taxon>Blaberidae</taxon>
        <taxon>Diplopterinae</taxon>
        <taxon>Diploptera</taxon>
    </lineage>
</organism>
<feature type="non-terminal residue" evidence="1">
    <location>
        <position position="1"/>
    </location>
</feature>
<keyword evidence="2" id="KW-1185">Reference proteome</keyword>
<protein>
    <submittedName>
        <fullName evidence="1">Uncharacterized protein</fullName>
    </submittedName>
</protein>
<feature type="non-terminal residue" evidence="1">
    <location>
        <position position="104"/>
    </location>
</feature>